<feature type="compositionally biased region" description="Basic and acidic residues" evidence="2">
    <location>
        <begin position="563"/>
        <end position="578"/>
    </location>
</feature>
<evidence type="ECO:0000256" key="1">
    <source>
        <dbReference type="SAM" id="Coils"/>
    </source>
</evidence>
<reference evidence="3" key="2">
    <citation type="submission" date="2022-06" db="UniProtKB">
        <authorList>
            <consortium name="EnsemblMetazoa"/>
        </authorList>
    </citation>
    <scope>IDENTIFICATION</scope>
    <source>
        <strain evidence="3">PS312</strain>
    </source>
</reference>
<feature type="coiled-coil region" evidence="1">
    <location>
        <begin position="406"/>
        <end position="489"/>
    </location>
</feature>
<accession>A0A2A6BM76</accession>
<keyword evidence="4" id="KW-1185">Reference proteome</keyword>
<protein>
    <submittedName>
        <fullName evidence="3">Uncharacterized protein</fullName>
    </submittedName>
</protein>
<dbReference type="Proteomes" id="UP000005239">
    <property type="component" value="Unassembled WGS sequence"/>
</dbReference>
<feature type="region of interest" description="Disordered" evidence="2">
    <location>
        <begin position="563"/>
        <end position="629"/>
    </location>
</feature>
<evidence type="ECO:0000256" key="2">
    <source>
        <dbReference type="SAM" id="MobiDB-lite"/>
    </source>
</evidence>
<feature type="coiled-coil region" evidence="1">
    <location>
        <begin position="531"/>
        <end position="558"/>
    </location>
</feature>
<feature type="coiled-coil region" evidence="1">
    <location>
        <begin position="77"/>
        <end position="206"/>
    </location>
</feature>
<dbReference type="OrthoDB" id="10255522at2759"/>
<evidence type="ECO:0000313" key="4">
    <source>
        <dbReference type="Proteomes" id="UP000005239"/>
    </source>
</evidence>
<evidence type="ECO:0000313" key="3">
    <source>
        <dbReference type="EnsemblMetazoa" id="PPA10754.1"/>
    </source>
</evidence>
<gene>
    <name evidence="3" type="primary">WBGene00100308</name>
</gene>
<feature type="coiled-coil region" evidence="1">
    <location>
        <begin position="231"/>
        <end position="355"/>
    </location>
</feature>
<proteinExistence type="predicted"/>
<feature type="compositionally biased region" description="Low complexity" evidence="2">
    <location>
        <begin position="605"/>
        <end position="624"/>
    </location>
</feature>
<dbReference type="EnsemblMetazoa" id="PPA10754.1">
    <property type="protein sequence ID" value="PPA10754.1"/>
    <property type="gene ID" value="WBGene00100308"/>
</dbReference>
<dbReference type="AlphaFoldDB" id="A0A2A6BM76"/>
<sequence>MSTTGRNRKSKLKADVVTIDDDGSSIAPSSEASVKVEEEEQQHACRTARAAVLRAEYAEKLLENKRELVSTREKAAEIEVDERVAELQKQLEGARNRSENAFASKVEATRERDELRLQVAELKIATERQVRVLREKYAGLEEGESDLAREIATLKRDLEEANGKKDELGRKISSLREELNDANSSKVELARELSSLKRDQEEASGNRCGSVADSAELEAARRREEAANTANAERAKENAALKDEVEQLRIDLKNALARENASLMADIDQLRRKKNEDIDKEELARKHAALKDEIEQLRRSMANGITTNDELAHENAALKADIEQLRRSIEEANGNDDLAREHAALKRELDRERLKSEKAPTEKIEGTVENVLLKRELAELREHEEQRRARAASSSQQGGGLVISEESDLAEENAALKEELAELRSIVNDAHNSDSYLEVENKSLKDQLAFARVQAAAANVQQIDTVRERDALKAEANKLAKLQLELTERNATLVDALAVVRSLRPAQEETSNLVNQVHALNAQVAFERAATEKIRASNVELERRLAQAEGRLKRTSQEFVVRDPRVEGRRSESVERQRQPLASPSLEKRSKLDEQGRKREEARVQPLQQQPHSHQHPTQQQQQPRNSLQSYPMQQLQPQNYPQSTHSVQQPLDSLSLPAATQFDMVGDLTNLYHLVQPGSRDAVPIDEAAGHVRTVFEQYYDTLFMGSNFLPSQGESAHCELCNVDLDKISIITHFCSQDHANKMRDCGACVSMPALFYWIRKMTPAKK</sequence>
<feature type="compositionally biased region" description="Basic and acidic residues" evidence="2">
    <location>
        <begin position="586"/>
        <end position="603"/>
    </location>
</feature>
<reference evidence="4" key="1">
    <citation type="journal article" date="2008" name="Nat. Genet.">
        <title>The Pristionchus pacificus genome provides a unique perspective on nematode lifestyle and parasitism.</title>
        <authorList>
            <person name="Dieterich C."/>
            <person name="Clifton S.W."/>
            <person name="Schuster L.N."/>
            <person name="Chinwalla A."/>
            <person name="Delehaunty K."/>
            <person name="Dinkelacker I."/>
            <person name="Fulton L."/>
            <person name="Fulton R."/>
            <person name="Godfrey J."/>
            <person name="Minx P."/>
            <person name="Mitreva M."/>
            <person name="Roeseler W."/>
            <person name="Tian H."/>
            <person name="Witte H."/>
            <person name="Yang S.P."/>
            <person name="Wilson R.K."/>
            <person name="Sommer R.J."/>
        </authorList>
    </citation>
    <scope>NUCLEOTIDE SEQUENCE [LARGE SCALE GENOMIC DNA]</scope>
    <source>
        <strain evidence="4">PS312</strain>
    </source>
</reference>
<accession>A0A8R1U7Y9</accession>
<feature type="region of interest" description="Disordered" evidence="2">
    <location>
        <begin position="384"/>
        <end position="403"/>
    </location>
</feature>
<organism evidence="3 4">
    <name type="scientific">Pristionchus pacificus</name>
    <name type="common">Parasitic nematode worm</name>
    <dbReference type="NCBI Taxonomy" id="54126"/>
    <lineage>
        <taxon>Eukaryota</taxon>
        <taxon>Metazoa</taxon>
        <taxon>Ecdysozoa</taxon>
        <taxon>Nematoda</taxon>
        <taxon>Chromadorea</taxon>
        <taxon>Rhabditida</taxon>
        <taxon>Rhabditina</taxon>
        <taxon>Diplogasteromorpha</taxon>
        <taxon>Diplogasteroidea</taxon>
        <taxon>Neodiplogasteridae</taxon>
        <taxon>Pristionchus</taxon>
    </lineage>
</organism>
<name>A0A2A6BM76_PRIPA</name>
<feature type="region of interest" description="Disordered" evidence="2">
    <location>
        <begin position="21"/>
        <end position="40"/>
    </location>
</feature>
<keyword evidence="1" id="KW-0175">Coiled coil</keyword>